<sequence>MHEIGLCEGVVETVLRRAAGRPVRRIRLRAGVRHAIVPESMSQAFALVAAGTEAASATVDLVTVPARLRCETCGAEADTVDLLAVCPSCGSDRVRLTGGDELVLESIEYRAG</sequence>
<keyword evidence="4 5" id="KW-0862">Zinc</keyword>
<comment type="function">
    <text evidence="5">Involved in the maturation of [NiFe] hydrogenases. Required for nickel insertion into the metal center of the hydrogenase.</text>
</comment>
<keyword evidence="3 5" id="KW-0479">Metal-binding</keyword>
<accession>A0A6V8LAH7</accession>
<dbReference type="HAMAP" id="MF_00213">
    <property type="entry name" value="HypA_HybF"/>
    <property type="match status" value="1"/>
</dbReference>
<evidence type="ECO:0000313" key="7">
    <source>
        <dbReference type="Proteomes" id="UP000482960"/>
    </source>
</evidence>
<dbReference type="PROSITE" id="PS01249">
    <property type="entry name" value="HYPA"/>
    <property type="match status" value="1"/>
</dbReference>
<dbReference type="Gene3D" id="3.30.2320.80">
    <property type="match status" value="1"/>
</dbReference>
<feature type="binding site" evidence="5">
    <location>
        <position position="89"/>
    </location>
    <ligand>
        <name>Zn(2+)</name>
        <dbReference type="ChEBI" id="CHEBI:29105"/>
    </ligand>
</feature>
<proteinExistence type="inferred from homology"/>
<feature type="binding site" evidence="5">
    <location>
        <position position="70"/>
    </location>
    <ligand>
        <name>Zn(2+)</name>
        <dbReference type="ChEBI" id="CHEBI:29105"/>
    </ligand>
</feature>
<evidence type="ECO:0000256" key="5">
    <source>
        <dbReference type="HAMAP-Rule" id="MF_00213"/>
    </source>
</evidence>
<evidence type="ECO:0000256" key="1">
    <source>
        <dbReference type="ARBA" id="ARBA00010748"/>
    </source>
</evidence>
<name>A0A6V8LAH7_9ACTN</name>
<dbReference type="InterPro" id="IPR000688">
    <property type="entry name" value="HypA/HybF"/>
</dbReference>
<dbReference type="PANTHER" id="PTHR34535:SF3">
    <property type="entry name" value="HYDROGENASE MATURATION FACTOR HYPA"/>
    <property type="match status" value="1"/>
</dbReference>
<dbReference type="EMBL" id="BLPG01000001">
    <property type="protein sequence ID" value="GFJ94212.1"/>
    <property type="molecule type" value="Genomic_DNA"/>
</dbReference>
<comment type="similarity">
    <text evidence="1 5">Belongs to the HypA/HybF family.</text>
</comment>
<comment type="caution">
    <text evidence="6">The sequence shown here is derived from an EMBL/GenBank/DDBJ whole genome shotgun (WGS) entry which is preliminary data.</text>
</comment>
<dbReference type="InterPro" id="IPR020538">
    <property type="entry name" value="Hydgase_Ni_incorp_HypA/HybF_CS"/>
</dbReference>
<dbReference type="GO" id="GO:0008270">
    <property type="term" value="F:zinc ion binding"/>
    <property type="evidence" value="ECO:0007669"/>
    <property type="project" value="UniProtKB-UniRule"/>
</dbReference>
<evidence type="ECO:0000256" key="4">
    <source>
        <dbReference type="ARBA" id="ARBA00022833"/>
    </source>
</evidence>
<feature type="binding site" evidence="5">
    <location>
        <position position="73"/>
    </location>
    <ligand>
        <name>Zn(2+)</name>
        <dbReference type="ChEBI" id="CHEBI:29105"/>
    </ligand>
</feature>
<dbReference type="RefSeq" id="WP_173081179.1">
    <property type="nucleotide sequence ID" value="NZ_BAABJB010000018.1"/>
</dbReference>
<keyword evidence="7" id="KW-1185">Reference proteome</keyword>
<feature type="binding site" evidence="5">
    <location>
        <position position="86"/>
    </location>
    <ligand>
        <name>Zn(2+)</name>
        <dbReference type="ChEBI" id="CHEBI:29105"/>
    </ligand>
</feature>
<organism evidence="6 7">
    <name type="scientific">Phytohabitans rumicis</name>
    <dbReference type="NCBI Taxonomy" id="1076125"/>
    <lineage>
        <taxon>Bacteria</taxon>
        <taxon>Bacillati</taxon>
        <taxon>Actinomycetota</taxon>
        <taxon>Actinomycetes</taxon>
        <taxon>Micromonosporales</taxon>
        <taxon>Micromonosporaceae</taxon>
    </lineage>
</organism>
<dbReference type="Proteomes" id="UP000482960">
    <property type="component" value="Unassembled WGS sequence"/>
</dbReference>
<keyword evidence="2 5" id="KW-0533">Nickel</keyword>
<feature type="binding site" evidence="5">
    <location>
        <position position="2"/>
    </location>
    <ligand>
        <name>Ni(2+)</name>
        <dbReference type="ChEBI" id="CHEBI:49786"/>
    </ligand>
</feature>
<gene>
    <name evidence="6" type="primary">hypA2</name>
    <name evidence="5" type="synonym">hypA</name>
    <name evidence="6" type="ORF">Prum_078540</name>
</gene>
<evidence type="ECO:0000256" key="3">
    <source>
        <dbReference type="ARBA" id="ARBA00022723"/>
    </source>
</evidence>
<dbReference type="GO" id="GO:0016151">
    <property type="term" value="F:nickel cation binding"/>
    <property type="evidence" value="ECO:0007669"/>
    <property type="project" value="UniProtKB-UniRule"/>
</dbReference>
<evidence type="ECO:0000256" key="2">
    <source>
        <dbReference type="ARBA" id="ARBA00022596"/>
    </source>
</evidence>
<dbReference type="AlphaFoldDB" id="A0A6V8LAH7"/>
<dbReference type="PANTHER" id="PTHR34535">
    <property type="entry name" value="HYDROGENASE MATURATION FACTOR HYPA"/>
    <property type="match status" value="1"/>
</dbReference>
<dbReference type="GO" id="GO:0051604">
    <property type="term" value="P:protein maturation"/>
    <property type="evidence" value="ECO:0007669"/>
    <property type="project" value="InterPro"/>
</dbReference>
<protein>
    <recommendedName>
        <fullName evidence="5">Hydrogenase maturation factor HypA</fullName>
    </recommendedName>
</protein>
<reference evidence="6 7" key="1">
    <citation type="submission" date="2020-03" db="EMBL/GenBank/DDBJ databases">
        <title>Whole genome shotgun sequence of Phytohabitans rumicis NBRC 108638.</title>
        <authorList>
            <person name="Komaki H."/>
            <person name="Tamura T."/>
        </authorList>
    </citation>
    <scope>NUCLEOTIDE SEQUENCE [LARGE SCALE GENOMIC DNA]</scope>
    <source>
        <strain evidence="6 7">NBRC 108638</strain>
    </source>
</reference>
<dbReference type="Pfam" id="PF01155">
    <property type="entry name" value="HypA"/>
    <property type="match status" value="1"/>
</dbReference>
<evidence type="ECO:0000313" key="6">
    <source>
        <dbReference type="EMBL" id="GFJ94212.1"/>
    </source>
</evidence>
<reference evidence="6 7" key="2">
    <citation type="submission" date="2020-03" db="EMBL/GenBank/DDBJ databases">
        <authorList>
            <person name="Ichikawa N."/>
            <person name="Kimura A."/>
            <person name="Kitahashi Y."/>
            <person name="Uohara A."/>
        </authorList>
    </citation>
    <scope>NUCLEOTIDE SEQUENCE [LARGE SCALE GENOMIC DNA]</scope>
    <source>
        <strain evidence="6 7">NBRC 108638</strain>
    </source>
</reference>
<dbReference type="PIRSF" id="PIRSF004761">
    <property type="entry name" value="Hydrgn_mat_HypA"/>
    <property type="match status" value="1"/>
</dbReference>